<name>A0A1G8ZVZ1_9GAMM</name>
<keyword evidence="4" id="KW-1185">Reference proteome</keyword>
<evidence type="ECO:0000313" key="4">
    <source>
        <dbReference type="Proteomes" id="UP000199527"/>
    </source>
</evidence>
<gene>
    <name evidence="3" type="ORF">SAMN04488540_1218</name>
</gene>
<evidence type="ECO:0000256" key="2">
    <source>
        <dbReference type="SAM" id="SignalP"/>
    </source>
</evidence>
<evidence type="ECO:0000313" key="3">
    <source>
        <dbReference type="EMBL" id="SDK18525.1"/>
    </source>
</evidence>
<dbReference type="PROSITE" id="PS00018">
    <property type="entry name" value="EF_HAND_1"/>
    <property type="match status" value="1"/>
</dbReference>
<dbReference type="PROSITE" id="PS51257">
    <property type="entry name" value="PROKAR_LIPOPROTEIN"/>
    <property type="match status" value="1"/>
</dbReference>
<reference evidence="4" key="1">
    <citation type="submission" date="2016-10" db="EMBL/GenBank/DDBJ databases">
        <authorList>
            <person name="Varghese N."/>
            <person name="Submissions S."/>
        </authorList>
    </citation>
    <scope>NUCLEOTIDE SEQUENCE [LARGE SCALE GENOMIC DNA]</scope>
    <source>
        <strain evidence="4">DSM 23317</strain>
    </source>
</reference>
<feature type="chain" id="PRO_5011518159" evidence="2">
    <location>
        <begin position="24"/>
        <end position="655"/>
    </location>
</feature>
<dbReference type="Proteomes" id="UP000199527">
    <property type="component" value="Unassembled WGS sequence"/>
</dbReference>
<accession>A0A1G8ZVZ1</accession>
<organism evidence="3 4">
    <name type="scientific">Ferrimonas sediminum</name>
    <dbReference type="NCBI Taxonomy" id="718193"/>
    <lineage>
        <taxon>Bacteria</taxon>
        <taxon>Pseudomonadati</taxon>
        <taxon>Pseudomonadota</taxon>
        <taxon>Gammaproteobacteria</taxon>
        <taxon>Alteromonadales</taxon>
        <taxon>Ferrimonadaceae</taxon>
        <taxon>Ferrimonas</taxon>
    </lineage>
</organism>
<dbReference type="InterPro" id="IPR036280">
    <property type="entry name" value="Multihaem_cyt_sf"/>
</dbReference>
<feature type="signal peptide" evidence="2">
    <location>
        <begin position="1"/>
        <end position="23"/>
    </location>
</feature>
<dbReference type="AlphaFoldDB" id="A0A1G8ZVZ1"/>
<feature type="region of interest" description="Disordered" evidence="1">
    <location>
        <begin position="26"/>
        <end position="49"/>
    </location>
</feature>
<protein>
    <submittedName>
        <fullName evidence="3">Uncharacterized protein</fullName>
    </submittedName>
</protein>
<dbReference type="SUPFAM" id="SSF48695">
    <property type="entry name" value="Multiheme cytochromes"/>
    <property type="match status" value="1"/>
</dbReference>
<proteinExistence type="predicted"/>
<keyword evidence="2" id="KW-0732">Signal</keyword>
<evidence type="ECO:0000256" key="1">
    <source>
        <dbReference type="SAM" id="MobiDB-lite"/>
    </source>
</evidence>
<sequence length="655" mass="72777">MRPCRLAQLCASYLLLATLTACGGSDGDDSTVPEVPPVEPPAGSKPHQSLDIVQPQKAIFDGDITIYMGRWYPCMEREYKGDGVDVSQYCTGDEPPTPMGEYADNEFNRNKITPDDSKYIFKVNADDIKAYAAQPDSPIPLRPDVYAEGHFSVMDVVLYASHVRDDLDVKAIWSEELGTHLLSTAWDTDGDGTLSETELNNRSTDWYPSYIWHDGEFDRLQGTPNLETVYVRADLGLAKSKMRIRIQPYNSAVTERRNMQFKLQADRRRANGDKVIVPLVWAIDAQGNDVVKVQNLEVTAHDLRTDIFQPGVITSMDVWLSLQDQGLADVRFTYWGTMSTEAEVNNYALTSVNGLRAQGMVGWAAATGEMFTTQDFFLDDLEWPTPSALMAADRGEGDPKLKGKCQWMHGGQGHTIESAQICIDEWYNKFGGFMDHDMPDQEVMHYPKGVIFAGYQTWMPGQFDITERHFVDEDGDYENQVIADINDAIAPLTDDHFGWGIADCRNCHDDVHKGSLGVEQPYECASCHGSNGAMKGHGEVSRCFWCHTEDNQMAHHGSASGFMKFGDVVCEGTSLTGLNLAGMEEGSCANAVNTLDAERLAGPNGEWGGIKQPIHDQADNLQYYSAGERTGINSDWHNSEDFPDPYSCVTCHPND</sequence>
<dbReference type="InterPro" id="IPR018247">
    <property type="entry name" value="EF_Hand_1_Ca_BS"/>
</dbReference>
<dbReference type="CDD" id="cd08168">
    <property type="entry name" value="Cytochrom_C3"/>
    <property type="match status" value="1"/>
</dbReference>
<dbReference type="EMBL" id="FNEM01000021">
    <property type="protein sequence ID" value="SDK18525.1"/>
    <property type="molecule type" value="Genomic_DNA"/>
</dbReference>